<evidence type="ECO:0000313" key="1">
    <source>
        <dbReference type="EMBL" id="OCA73758.1"/>
    </source>
</evidence>
<dbReference type="STRING" id="651561.BBI00_05105"/>
<dbReference type="Proteomes" id="UP000093432">
    <property type="component" value="Unassembled WGS sequence"/>
</dbReference>
<proteinExistence type="predicted"/>
<reference evidence="2" key="1">
    <citation type="submission" date="2016-07" db="EMBL/GenBank/DDBJ databases">
        <authorList>
            <person name="Florea S."/>
            <person name="Webb J.S."/>
            <person name="Jaromczyk J."/>
            <person name="Schardl C.L."/>
        </authorList>
    </citation>
    <scope>NUCLEOTIDE SEQUENCE [LARGE SCALE GENOMIC DNA]</scope>
    <source>
        <strain evidence="2">CC-VM-7</strain>
    </source>
</reference>
<comment type="caution">
    <text evidence="1">The sequence shown here is derived from an EMBL/GenBank/DDBJ whole genome shotgun (WGS) entry which is preliminary data.</text>
</comment>
<sequence>MNKYWILIILNILISCKEKVTFKEIILNENILKEIKLDQKVSDTPNVYIVSLFTDNQENICEIVKHQESPTSTNFVGFQVLEKDTIFLYTDKKYKYQNCYSLSGKTINLNKKQFAIENRNEIGYYKMDTITCSIRKFTPNKEKTIIQ</sequence>
<dbReference type="PROSITE" id="PS51257">
    <property type="entry name" value="PROKAR_LIPOPROTEIN"/>
    <property type="match status" value="1"/>
</dbReference>
<dbReference type="OrthoDB" id="1264440at2"/>
<gene>
    <name evidence="1" type="ORF">BBI00_05105</name>
</gene>
<evidence type="ECO:0000313" key="2">
    <source>
        <dbReference type="Proteomes" id="UP000093432"/>
    </source>
</evidence>
<accession>A0A1B8ZQ84</accession>
<dbReference type="EMBL" id="MAYG01000001">
    <property type="protein sequence ID" value="OCA73758.1"/>
    <property type="molecule type" value="Genomic_DNA"/>
</dbReference>
<protein>
    <recommendedName>
        <fullName evidence="3">Lipoprotein</fullName>
    </recommendedName>
</protein>
<dbReference type="RefSeq" id="WP_065397757.1">
    <property type="nucleotide sequence ID" value="NZ_CP064938.1"/>
</dbReference>
<evidence type="ECO:0008006" key="3">
    <source>
        <dbReference type="Google" id="ProtNLM"/>
    </source>
</evidence>
<dbReference type="AlphaFoldDB" id="A0A1B8ZQ84"/>
<name>A0A1B8ZQ84_9FLAO</name>
<organism evidence="1 2">
    <name type="scientific">Chryseobacterium arthrosphaerae</name>
    <dbReference type="NCBI Taxonomy" id="651561"/>
    <lineage>
        <taxon>Bacteria</taxon>
        <taxon>Pseudomonadati</taxon>
        <taxon>Bacteroidota</taxon>
        <taxon>Flavobacteriia</taxon>
        <taxon>Flavobacteriales</taxon>
        <taxon>Weeksellaceae</taxon>
        <taxon>Chryseobacterium group</taxon>
        <taxon>Chryseobacterium</taxon>
    </lineage>
</organism>